<name>A0A6J7E8L3_9ZZZZ</name>
<protein>
    <submittedName>
        <fullName evidence="1">Unannotated protein</fullName>
    </submittedName>
</protein>
<gene>
    <name evidence="1" type="ORF">UFOPK3444_01089</name>
</gene>
<reference evidence="1" key="1">
    <citation type="submission" date="2020-05" db="EMBL/GenBank/DDBJ databases">
        <authorList>
            <person name="Chiriac C."/>
            <person name="Salcher M."/>
            <person name="Ghai R."/>
            <person name="Kavagutti S V."/>
        </authorList>
    </citation>
    <scope>NUCLEOTIDE SEQUENCE</scope>
</reference>
<proteinExistence type="predicted"/>
<accession>A0A6J7E8L3</accession>
<evidence type="ECO:0000313" key="1">
    <source>
        <dbReference type="EMBL" id="CAB4877164.1"/>
    </source>
</evidence>
<sequence>MRTDHTVTVVGEFLSGLEDPARELAYGEWGLSVDAAGWPLDIGIAAREGLLRIQANVCAAGQLSPEDLLWWNRRIHLVRFSSTRDGEVWLSCDLLPDALDARQLDRVLGLFVLTATQARQHIPT</sequence>
<dbReference type="EMBL" id="CAFBLU010000016">
    <property type="protein sequence ID" value="CAB4877164.1"/>
    <property type="molecule type" value="Genomic_DNA"/>
</dbReference>
<organism evidence="1">
    <name type="scientific">freshwater metagenome</name>
    <dbReference type="NCBI Taxonomy" id="449393"/>
    <lineage>
        <taxon>unclassified sequences</taxon>
        <taxon>metagenomes</taxon>
        <taxon>ecological metagenomes</taxon>
    </lineage>
</organism>
<dbReference type="AlphaFoldDB" id="A0A6J7E8L3"/>